<dbReference type="InterPro" id="IPR025194">
    <property type="entry name" value="RodZ-like_C"/>
</dbReference>
<keyword evidence="2" id="KW-0472">Membrane</keyword>
<keyword evidence="2" id="KW-1133">Transmembrane helix</keyword>
<gene>
    <name evidence="4" type="ORF">FO441_02765</name>
</gene>
<dbReference type="PANTHER" id="PTHR34475">
    <property type="match status" value="1"/>
</dbReference>
<dbReference type="AlphaFoldDB" id="A0A558AY98"/>
<accession>A0A558AY98</accession>
<evidence type="ECO:0000259" key="3">
    <source>
        <dbReference type="Pfam" id="PF13464"/>
    </source>
</evidence>
<keyword evidence="5" id="KW-1185">Reference proteome</keyword>
<organism evidence="4 5">
    <name type="scientific">Salinicoccus cyprini</name>
    <dbReference type="NCBI Taxonomy" id="2493691"/>
    <lineage>
        <taxon>Bacteria</taxon>
        <taxon>Bacillati</taxon>
        <taxon>Bacillota</taxon>
        <taxon>Bacilli</taxon>
        <taxon>Bacillales</taxon>
        <taxon>Staphylococcaceae</taxon>
        <taxon>Salinicoccus</taxon>
    </lineage>
</organism>
<dbReference type="Pfam" id="PF13464">
    <property type="entry name" value="RodZ_C"/>
    <property type="match status" value="1"/>
</dbReference>
<dbReference type="InterPro" id="IPR050400">
    <property type="entry name" value="Bact_Cytoskel_RodZ"/>
</dbReference>
<evidence type="ECO:0000313" key="4">
    <source>
        <dbReference type="EMBL" id="TVT29222.1"/>
    </source>
</evidence>
<feature type="domain" description="Cytoskeleton protein RodZ-like C-terminal" evidence="3">
    <location>
        <begin position="198"/>
        <end position="257"/>
    </location>
</feature>
<dbReference type="EMBL" id="VMSJ01000001">
    <property type="protein sequence ID" value="TVT29222.1"/>
    <property type="molecule type" value="Genomic_DNA"/>
</dbReference>
<keyword evidence="2" id="KW-0812">Transmembrane</keyword>
<protein>
    <submittedName>
        <fullName evidence="4">Helix-turn-helix domain-containing protein</fullName>
    </submittedName>
</protein>
<dbReference type="RefSeq" id="WP_145285456.1">
    <property type="nucleotide sequence ID" value="NZ_VMSJ01000001.1"/>
</dbReference>
<dbReference type="InterPro" id="IPR010982">
    <property type="entry name" value="Lambda_DNA-bd_dom_sf"/>
</dbReference>
<proteinExistence type="predicted"/>
<evidence type="ECO:0000256" key="1">
    <source>
        <dbReference type="SAM" id="MobiDB-lite"/>
    </source>
</evidence>
<reference evidence="4 5" key="1">
    <citation type="submission" date="2019-07" db="EMBL/GenBank/DDBJ databases">
        <title>Salinicoccus cyprini sp. nov., isolated from gastro-intestinal tract of mirror carp, Cyprinus carpio var. specularis, collected from Gobind Sagar Reservoir, Himachal Pradesh, India.</title>
        <authorList>
            <person name="Talwar C."/>
            <person name="Singh A.K."/>
            <person name="Lal R."/>
            <person name="Negi R.K."/>
        </authorList>
    </citation>
    <scope>NUCLEOTIDE SEQUENCE [LARGE SCALE GENOMIC DNA]</scope>
    <source>
        <strain evidence="4 5">CT19</strain>
    </source>
</reference>
<evidence type="ECO:0000256" key="2">
    <source>
        <dbReference type="SAM" id="Phobius"/>
    </source>
</evidence>
<dbReference type="GO" id="GO:0003677">
    <property type="term" value="F:DNA binding"/>
    <property type="evidence" value="ECO:0007669"/>
    <property type="project" value="InterPro"/>
</dbReference>
<sequence>MKLGAYLKNKREQSGITLKEMQEKSGIRKEIIRLIESDDLDALPEPAHAPFLLQQYTRAVGLDSNAIMERYADGLPDDNLNERKRHQSQNEDYQYFKKVLISFLVLVGVLFVGWMVLLQVGAQTDLFEKEPIYSVEEDLIVQPDESETASSEPAEQTVEAPTEEPTEAPATDYSYSGSEGSTFYYDLHVVEPLVISLAGEDTSWVTLTDDAGNTYAYENLTEGEFEISPEASIVYLTLGDSTGFNVRIDGEPLENPEAGSAVTVYYEFNLVKEE</sequence>
<comment type="caution">
    <text evidence="4">The sequence shown here is derived from an EMBL/GenBank/DDBJ whole genome shotgun (WGS) entry which is preliminary data.</text>
</comment>
<dbReference type="Proteomes" id="UP000315103">
    <property type="component" value="Unassembled WGS sequence"/>
</dbReference>
<dbReference type="Pfam" id="PF13413">
    <property type="entry name" value="HTH_25"/>
    <property type="match status" value="1"/>
</dbReference>
<feature type="transmembrane region" description="Helical" evidence="2">
    <location>
        <begin position="99"/>
        <end position="122"/>
    </location>
</feature>
<dbReference type="PANTHER" id="PTHR34475:SF1">
    <property type="entry name" value="CYTOSKELETON PROTEIN RODZ"/>
    <property type="match status" value="1"/>
</dbReference>
<dbReference type="Gene3D" id="1.10.260.40">
    <property type="entry name" value="lambda repressor-like DNA-binding domains"/>
    <property type="match status" value="1"/>
</dbReference>
<name>A0A558AY98_9STAP</name>
<feature type="region of interest" description="Disordered" evidence="1">
    <location>
        <begin position="143"/>
        <end position="174"/>
    </location>
</feature>
<evidence type="ECO:0000313" key="5">
    <source>
        <dbReference type="Proteomes" id="UP000315103"/>
    </source>
</evidence>
<dbReference type="OrthoDB" id="9797543at2"/>